<organism evidence="1 2">
    <name type="scientific">Eutrema salsugineum</name>
    <name type="common">Saltwater cress</name>
    <name type="synonym">Sisymbrium salsugineum</name>
    <dbReference type="NCBI Taxonomy" id="72664"/>
    <lineage>
        <taxon>Eukaryota</taxon>
        <taxon>Viridiplantae</taxon>
        <taxon>Streptophyta</taxon>
        <taxon>Embryophyta</taxon>
        <taxon>Tracheophyta</taxon>
        <taxon>Spermatophyta</taxon>
        <taxon>Magnoliopsida</taxon>
        <taxon>eudicotyledons</taxon>
        <taxon>Gunneridae</taxon>
        <taxon>Pentapetalae</taxon>
        <taxon>rosids</taxon>
        <taxon>malvids</taxon>
        <taxon>Brassicales</taxon>
        <taxon>Brassicaceae</taxon>
        <taxon>Eutremeae</taxon>
        <taxon>Eutrema</taxon>
    </lineage>
</organism>
<evidence type="ECO:0000313" key="2">
    <source>
        <dbReference type="Proteomes" id="UP000030689"/>
    </source>
</evidence>
<dbReference type="Gramene" id="ESQ28374">
    <property type="protein sequence ID" value="ESQ28374"/>
    <property type="gene ID" value="EUTSA_v10019819mg"/>
</dbReference>
<proteinExistence type="predicted"/>
<dbReference type="AlphaFoldDB" id="V4KB79"/>
<dbReference type="Proteomes" id="UP000030689">
    <property type="component" value="Unassembled WGS sequence"/>
</dbReference>
<gene>
    <name evidence="1" type="ORF">EUTSA_v10019819mg</name>
</gene>
<reference evidence="1 2" key="1">
    <citation type="journal article" date="2013" name="Front. Plant Sci.">
        <title>The Reference Genome of the Halophytic Plant Eutrema salsugineum.</title>
        <authorList>
            <person name="Yang R."/>
            <person name="Jarvis D.E."/>
            <person name="Chen H."/>
            <person name="Beilstein M.A."/>
            <person name="Grimwood J."/>
            <person name="Jenkins J."/>
            <person name="Shu S."/>
            <person name="Prochnik S."/>
            <person name="Xin M."/>
            <person name="Ma C."/>
            <person name="Schmutz J."/>
            <person name="Wing R.A."/>
            <person name="Mitchell-Olds T."/>
            <person name="Schumaker K.S."/>
            <person name="Wang X."/>
        </authorList>
    </citation>
    <scope>NUCLEOTIDE SEQUENCE [LARGE SCALE GENOMIC DNA]</scope>
</reference>
<dbReference type="OrthoDB" id="1071479at2759"/>
<evidence type="ECO:0000313" key="1">
    <source>
        <dbReference type="EMBL" id="ESQ28374.1"/>
    </source>
</evidence>
<dbReference type="EMBL" id="KI517953">
    <property type="protein sequence ID" value="ESQ28374.1"/>
    <property type="molecule type" value="Genomic_DNA"/>
</dbReference>
<dbReference type="KEGG" id="eus:EUTSA_v10019819mg"/>
<keyword evidence="2" id="KW-1185">Reference proteome</keyword>
<sequence>MVSHRKCGEVAKMRSLTRKFKTNVYGPCLRYEPELAGNDLPVKSHYSQMFDYMDCDQYEETVTYAQFFVVVVVKFVYASEHEWGGKKLVRSLLSNTLEIDKISPLTKLTAEDKASIVHGLVDHLMNKRKTRSEKRWVP</sequence>
<accession>V4KB79</accession>
<protein>
    <submittedName>
        <fullName evidence="1">Uncharacterized protein</fullName>
    </submittedName>
</protein>
<feature type="non-terminal residue" evidence="1">
    <location>
        <position position="138"/>
    </location>
</feature>
<name>V4KB79_EUTSA</name>
<dbReference type="OMA" id="ASEHEWG"/>